<evidence type="ECO:0000313" key="1">
    <source>
        <dbReference type="EMBL" id="ADD09195.1"/>
    </source>
</evidence>
<dbReference type="OrthoDB" id="57159at2157"/>
<dbReference type="GeneID" id="8828350"/>
<protein>
    <submittedName>
        <fullName evidence="1">Uncharacterized protein</fullName>
    </submittedName>
</protein>
<name>D3TAR6_ACIB4</name>
<dbReference type="AlphaFoldDB" id="D3TAR6"/>
<dbReference type="HOGENOM" id="CLU_181238_0_0_2"/>
<sequence length="82" mass="9766">MKKIRKLNMRKDYEFRYMLGQLLKELPEGIQGSLKGTIYAKASNYGIREARDYILKKRDEGVINESLAKRLIDLLYKYSVYR</sequence>
<organism evidence="1 2">
    <name type="scientific">Aciduliprofundum boonei (strain DSM 19572 / T469)</name>
    <dbReference type="NCBI Taxonomy" id="439481"/>
    <lineage>
        <taxon>Archaea</taxon>
        <taxon>Methanobacteriati</taxon>
        <taxon>Thermoplasmatota</taxon>
        <taxon>DHVE2 group</taxon>
        <taxon>Candidatus Aciduliprofundum</taxon>
    </lineage>
</organism>
<dbReference type="EMBL" id="CP001941">
    <property type="protein sequence ID" value="ADD09195.1"/>
    <property type="molecule type" value="Genomic_DNA"/>
</dbReference>
<dbReference type="Proteomes" id="UP000001400">
    <property type="component" value="Chromosome"/>
</dbReference>
<dbReference type="KEGG" id="abi:Aboo_1388"/>
<keyword evidence="2" id="KW-1185">Reference proteome</keyword>
<dbReference type="RefSeq" id="WP_012997412.1">
    <property type="nucleotide sequence ID" value="NC_013926.1"/>
</dbReference>
<evidence type="ECO:0000313" key="2">
    <source>
        <dbReference type="Proteomes" id="UP000001400"/>
    </source>
</evidence>
<accession>D3TAR6</accession>
<gene>
    <name evidence="1" type="ordered locus">Aboo_1388</name>
</gene>
<reference evidence="1" key="1">
    <citation type="submission" date="2010-02" db="EMBL/GenBank/DDBJ databases">
        <title>Complete sequence of Aciduliprofundum boonei T469.</title>
        <authorList>
            <consortium name="US DOE Joint Genome Institute"/>
            <person name="Lucas S."/>
            <person name="Copeland A."/>
            <person name="Lapidus A."/>
            <person name="Cheng J.-F."/>
            <person name="Bruce D."/>
            <person name="Goodwin L."/>
            <person name="Pitluck S."/>
            <person name="Saunders E."/>
            <person name="Detter J.C."/>
            <person name="Han C."/>
            <person name="Tapia R."/>
            <person name="Land M."/>
            <person name="Hauser L."/>
            <person name="Kyrpides N."/>
            <person name="Mikhailova N."/>
            <person name="Flores G."/>
            <person name="Reysenbach A.-L."/>
            <person name="Woyke T."/>
        </authorList>
    </citation>
    <scope>NUCLEOTIDE SEQUENCE</scope>
    <source>
        <strain evidence="1">T469</strain>
    </source>
</reference>
<proteinExistence type="predicted"/>